<keyword evidence="5" id="KW-1185">Reference proteome</keyword>
<dbReference type="OrthoDB" id="1007356at2"/>
<feature type="transmembrane region" description="Helical" evidence="1">
    <location>
        <begin position="69"/>
        <end position="86"/>
    </location>
</feature>
<proteinExistence type="predicted"/>
<name>A0A2P8C5D1_9BACT</name>
<comment type="caution">
    <text evidence="3">The sequence shown here is derived from an EMBL/GenBank/DDBJ whole genome shotgun (WGS) entry which is preliminary data.</text>
</comment>
<gene>
    <name evidence="3" type="ORF">CLV93_1228</name>
    <name evidence="2" type="ORF">JCM18694_30080</name>
</gene>
<organism evidence="3 4">
    <name type="scientific">Prolixibacter denitrificans</name>
    <dbReference type="NCBI Taxonomy" id="1541063"/>
    <lineage>
        <taxon>Bacteria</taxon>
        <taxon>Pseudomonadati</taxon>
        <taxon>Bacteroidota</taxon>
        <taxon>Bacteroidia</taxon>
        <taxon>Marinilabiliales</taxon>
        <taxon>Prolixibacteraceae</taxon>
        <taxon>Prolixibacter</taxon>
    </lineage>
</organism>
<dbReference type="Proteomes" id="UP000240621">
    <property type="component" value="Unassembled WGS sequence"/>
</dbReference>
<reference evidence="2 5" key="2">
    <citation type="submission" date="2019-10" db="EMBL/GenBank/DDBJ databases">
        <title>Prolixibacter strains distinguished by the presence of nitrate reductase genes were adept at nitrate-dependent anaerobic corrosion of metallic iron and carbon steel.</title>
        <authorList>
            <person name="Iino T."/>
            <person name="Shono N."/>
            <person name="Ito K."/>
            <person name="Nakamura R."/>
            <person name="Sueoka K."/>
            <person name="Harayama S."/>
            <person name="Ohkuma M."/>
        </authorList>
    </citation>
    <scope>NUCLEOTIDE SEQUENCE [LARGE SCALE GENOMIC DNA]</scope>
    <source>
        <strain evidence="2 5">MIC1-1</strain>
    </source>
</reference>
<dbReference type="RefSeq" id="WP_106543979.1">
    <property type="nucleotide sequence ID" value="NZ_BLAU01000001.1"/>
</dbReference>
<evidence type="ECO:0000313" key="4">
    <source>
        <dbReference type="Proteomes" id="UP000240621"/>
    </source>
</evidence>
<keyword evidence="1" id="KW-1133">Transmembrane helix</keyword>
<sequence>MKCFNHPDVDAVGICKNCNKGLCKDCLTEVENGIACTATCVDEVSQINSLINRSKQSYKTASSAHMRNAYIFGGMGVVFIIFGLQTDGLTGFLSVMGVLFLIGAGLSMNSAKKYKKGQ</sequence>
<accession>A0A2P8C5D1</accession>
<keyword evidence="1" id="KW-0812">Transmembrane</keyword>
<protein>
    <recommendedName>
        <fullName evidence="6">B box-type domain-containing protein</fullName>
    </recommendedName>
</protein>
<evidence type="ECO:0000313" key="5">
    <source>
        <dbReference type="Proteomes" id="UP000396862"/>
    </source>
</evidence>
<evidence type="ECO:0000256" key="1">
    <source>
        <dbReference type="SAM" id="Phobius"/>
    </source>
</evidence>
<dbReference type="EMBL" id="PYGC01000022">
    <property type="protein sequence ID" value="PSK80172.1"/>
    <property type="molecule type" value="Genomic_DNA"/>
</dbReference>
<feature type="transmembrane region" description="Helical" evidence="1">
    <location>
        <begin position="92"/>
        <end position="111"/>
    </location>
</feature>
<dbReference type="EMBL" id="BLAU01000001">
    <property type="protein sequence ID" value="GET22762.1"/>
    <property type="molecule type" value="Genomic_DNA"/>
</dbReference>
<reference evidence="3 4" key="1">
    <citation type="submission" date="2018-03" db="EMBL/GenBank/DDBJ databases">
        <title>Genomic Encyclopedia of Archaeal and Bacterial Type Strains, Phase II (KMG-II): from individual species to whole genera.</title>
        <authorList>
            <person name="Goeker M."/>
        </authorList>
    </citation>
    <scope>NUCLEOTIDE SEQUENCE [LARGE SCALE GENOMIC DNA]</scope>
    <source>
        <strain evidence="3 4">DSM 27267</strain>
    </source>
</reference>
<keyword evidence="1" id="KW-0472">Membrane</keyword>
<evidence type="ECO:0000313" key="2">
    <source>
        <dbReference type="EMBL" id="GET22762.1"/>
    </source>
</evidence>
<dbReference type="Proteomes" id="UP000396862">
    <property type="component" value="Unassembled WGS sequence"/>
</dbReference>
<evidence type="ECO:0008006" key="6">
    <source>
        <dbReference type="Google" id="ProtNLM"/>
    </source>
</evidence>
<dbReference type="AlphaFoldDB" id="A0A2P8C5D1"/>
<evidence type="ECO:0000313" key="3">
    <source>
        <dbReference type="EMBL" id="PSK80172.1"/>
    </source>
</evidence>